<keyword evidence="1" id="KW-0472">Membrane</keyword>
<feature type="transmembrane region" description="Helical" evidence="1">
    <location>
        <begin position="7"/>
        <end position="26"/>
    </location>
</feature>
<keyword evidence="1" id="KW-1133">Transmembrane helix</keyword>
<reference evidence="2" key="1">
    <citation type="submission" date="2023-07" db="EMBL/GenBank/DDBJ databases">
        <authorList>
            <person name="Pelsma A.J. K."/>
        </authorList>
    </citation>
    <scope>NUCLEOTIDE SEQUENCE</scope>
</reference>
<evidence type="ECO:0000256" key="1">
    <source>
        <dbReference type="SAM" id="Phobius"/>
    </source>
</evidence>
<keyword evidence="1" id="KW-0812">Transmembrane</keyword>
<proteinExistence type="predicted"/>
<name>A0AA48M6J8_9ZZZZ</name>
<protein>
    <submittedName>
        <fullName evidence="2">Uncharacterized protein</fullName>
    </submittedName>
</protein>
<sequence length="71" mass="7137">MPKAFAILINVIIGYLDGAGLGALSLELLPDPWDSQAHAALLALLMIGPLGALFGLAIAVGQGEAKKAQGA</sequence>
<organism evidence="2">
    <name type="scientific">freshwater sediment metagenome</name>
    <dbReference type="NCBI Taxonomy" id="556182"/>
    <lineage>
        <taxon>unclassified sequences</taxon>
        <taxon>metagenomes</taxon>
        <taxon>ecological metagenomes</taxon>
    </lineage>
</organism>
<gene>
    <name evidence="2" type="ORF">AMST5_04176</name>
</gene>
<dbReference type="AlphaFoldDB" id="A0AA48M6J8"/>
<accession>A0AA48M6J8</accession>
<feature type="transmembrane region" description="Helical" evidence="1">
    <location>
        <begin position="38"/>
        <end position="60"/>
    </location>
</feature>
<dbReference type="EMBL" id="OY288114">
    <property type="protein sequence ID" value="CAJ0891931.1"/>
    <property type="molecule type" value="Genomic_DNA"/>
</dbReference>
<evidence type="ECO:0000313" key="2">
    <source>
        <dbReference type="EMBL" id="CAJ0891931.1"/>
    </source>
</evidence>